<organism evidence="2 3">
    <name type="scientific">Shewanella insulae</name>
    <dbReference type="NCBI Taxonomy" id="2681496"/>
    <lineage>
        <taxon>Bacteria</taxon>
        <taxon>Pseudomonadati</taxon>
        <taxon>Pseudomonadota</taxon>
        <taxon>Gammaproteobacteria</taxon>
        <taxon>Alteromonadales</taxon>
        <taxon>Shewanellaceae</taxon>
        <taxon>Shewanella</taxon>
    </lineage>
</organism>
<reference evidence="2 3" key="1">
    <citation type="submission" date="2019-12" db="EMBL/GenBank/DDBJ databases">
        <title>Shewanella insulae sp. nov., isolated from a tidal flat.</title>
        <authorList>
            <person name="Yoon J.-H."/>
        </authorList>
    </citation>
    <scope>NUCLEOTIDE SEQUENCE [LARGE SCALE GENOMIC DNA]</scope>
    <source>
        <strain evidence="2 3">JBTF-M18</strain>
    </source>
</reference>
<keyword evidence="1" id="KW-0732">Signal</keyword>
<name>A0A6L7HSN6_9GAMM</name>
<feature type="signal peptide" evidence="1">
    <location>
        <begin position="1"/>
        <end position="19"/>
    </location>
</feature>
<dbReference type="RefSeq" id="WP_160793277.1">
    <property type="nucleotide sequence ID" value="NZ_WRPA01000001.1"/>
</dbReference>
<protein>
    <recommendedName>
        <fullName evidence="4">Secreted protein</fullName>
    </recommendedName>
</protein>
<dbReference type="AlphaFoldDB" id="A0A6L7HSN6"/>
<evidence type="ECO:0000256" key="1">
    <source>
        <dbReference type="SAM" id="SignalP"/>
    </source>
</evidence>
<evidence type="ECO:0000313" key="3">
    <source>
        <dbReference type="Proteomes" id="UP000474778"/>
    </source>
</evidence>
<proteinExistence type="predicted"/>
<evidence type="ECO:0008006" key="4">
    <source>
        <dbReference type="Google" id="ProtNLM"/>
    </source>
</evidence>
<keyword evidence="3" id="KW-1185">Reference proteome</keyword>
<accession>A0A6L7HSN6</accession>
<dbReference type="Proteomes" id="UP000474778">
    <property type="component" value="Unassembled WGS sequence"/>
</dbReference>
<sequence length="78" mass="8891">MKTLYTLAAILLLSACASSDPGSTHTIHNSGGYCDFHCQRLEDELTRREIEDRIIEREIDREIIDEITPPDDIPAELY</sequence>
<dbReference type="PROSITE" id="PS51257">
    <property type="entry name" value="PROKAR_LIPOPROTEIN"/>
    <property type="match status" value="1"/>
</dbReference>
<gene>
    <name evidence="2" type="ORF">GNT65_01015</name>
</gene>
<dbReference type="EMBL" id="WRPA01000001">
    <property type="protein sequence ID" value="MXR67267.1"/>
    <property type="molecule type" value="Genomic_DNA"/>
</dbReference>
<evidence type="ECO:0000313" key="2">
    <source>
        <dbReference type="EMBL" id="MXR67267.1"/>
    </source>
</evidence>
<comment type="caution">
    <text evidence="2">The sequence shown here is derived from an EMBL/GenBank/DDBJ whole genome shotgun (WGS) entry which is preliminary data.</text>
</comment>
<feature type="chain" id="PRO_5026805885" description="Secreted protein" evidence="1">
    <location>
        <begin position="20"/>
        <end position="78"/>
    </location>
</feature>